<sequence>MTSADPRVLRIALVSHGATDALRTARFPVDEPLNAVGLRDCARAEPMSAPRIRIAPELRATQTAEALGLSGELDATLTDLDYGSWRGLTMEDLAPEDLMAWLTDPEYQPPHGESIVELIDRVAGWLRDTVAAQQNTLAITHPAIARAAVLIALDAPPKSFWRIDIPPLSVTRLHHRGSSFTLRSTGYDYPKSTP</sequence>
<protein>
    <submittedName>
        <fullName evidence="1">Histidine phosphatase family protein</fullName>
    </submittedName>
</protein>
<dbReference type="AlphaFoldDB" id="A0A934NNL5"/>
<dbReference type="SUPFAM" id="SSF53254">
    <property type="entry name" value="Phosphoglycerate mutase-like"/>
    <property type="match status" value="1"/>
</dbReference>
<dbReference type="RefSeq" id="WP_199703144.1">
    <property type="nucleotide sequence ID" value="NZ_JAEMNV010000002.1"/>
</dbReference>
<accession>A0A934NNL5</accession>
<dbReference type="Pfam" id="PF00300">
    <property type="entry name" value="His_Phos_1"/>
    <property type="match status" value="1"/>
</dbReference>
<evidence type="ECO:0000313" key="1">
    <source>
        <dbReference type="EMBL" id="MBJ8338455.1"/>
    </source>
</evidence>
<gene>
    <name evidence="1" type="ORF">JGU71_06140</name>
</gene>
<dbReference type="InterPro" id="IPR013078">
    <property type="entry name" value="His_Pase_superF_clade-1"/>
</dbReference>
<dbReference type="SMART" id="SM00855">
    <property type="entry name" value="PGAM"/>
    <property type="match status" value="1"/>
</dbReference>
<keyword evidence="2" id="KW-1185">Reference proteome</keyword>
<comment type="caution">
    <text evidence="1">The sequence shown here is derived from an EMBL/GenBank/DDBJ whole genome shotgun (WGS) entry which is preliminary data.</text>
</comment>
<reference evidence="1" key="1">
    <citation type="submission" date="2020-12" db="EMBL/GenBank/DDBJ databases">
        <title>Antrihabitans popcorni sp. nov. and Antrihabitans auranticaus sp. nov., isolated from a larva cave.</title>
        <authorList>
            <person name="Lee S.D."/>
            <person name="Kim I.S."/>
        </authorList>
    </citation>
    <scope>NUCLEOTIDE SEQUENCE</scope>
    <source>
        <strain evidence="1">YC3-6</strain>
    </source>
</reference>
<dbReference type="EMBL" id="JAEMNV010000002">
    <property type="protein sequence ID" value="MBJ8338455.1"/>
    <property type="molecule type" value="Genomic_DNA"/>
</dbReference>
<dbReference type="Gene3D" id="3.40.50.1240">
    <property type="entry name" value="Phosphoglycerate mutase-like"/>
    <property type="match status" value="1"/>
</dbReference>
<organism evidence="1 2">
    <name type="scientific">Antrihabitans stalagmiti</name>
    <dbReference type="NCBI Taxonomy" id="2799499"/>
    <lineage>
        <taxon>Bacteria</taxon>
        <taxon>Bacillati</taxon>
        <taxon>Actinomycetota</taxon>
        <taxon>Actinomycetes</taxon>
        <taxon>Mycobacteriales</taxon>
        <taxon>Nocardiaceae</taxon>
        <taxon>Antrihabitans</taxon>
    </lineage>
</organism>
<proteinExistence type="predicted"/>
<name>A0A934NNL5_9NOCA</name>
<evidence type="ECO:0000313" key="2">
    <source>
        <dbReference type="Proteomes" id="UP000655868"/>
    </source>
</evidence>
<dbReference type="InterPro" id="IPR029033">
    <property type="entry name" value="His_PPase_superfam"/>
</dbReference>
<dbReference type="Proteomes" id="UP000655868">
    <property type="component" value="Unassembled WGS sequence"/>
</dbReference>